<dbReference type="Gene3D" id="3.10.450.50">
    <property type="match status" value="1"/>
</dbReference>
<dbReference type="InterPro" id="IPR009959">
    <property type="entry name" value="Cyclase_SnoaL-like"/>
</dbReference>
<dbReference type="AlphaFoldDB" id="A0A6J4Q8E5"/>
<accession>A0A6J4Q8E5</accession>
<dbReference type="GO" id="GO:0016787">
    <property type="term" value="F:hydrolase activity"/>
    <property type="evidence" value="ECO:0007669"/>
    <property type="project" value="UniProtKB-KW"/>
</dbReference>
<dbReference type="SUPFAM" id="SSF54427">
    <property type="entry name" value="NTF2-like"/>
    <property type="match status" value="1"/>
</dbReference>
<dbReference type="InterPro" id="IPR032710">
    <property type="entry name" value="NTF2-like_dom_sf"/>
</dbReference>
<dbReference type="PANTHER" id="PTHR38436">
    <property type="entry name" value="POLYKETIDE CYCLASE SNOAL-LIKE DOMAIN"/>
    <property type="match status" value="1"/>
</dbReference>
<dbReference type="GO" id="GO:0030638">
    <property type="term" value="P:polyketide metabolic process"/>
    <property type="evidence" value="ECO:0007669"/>
    <property type="project" value="InterPro"/>
</dbReference>
<name>A0A6J4Q8E5_9ACTN</name>
<evidence type="ECO:0000313" key="1">
    <source>
        <dbReference type="EMBL" id="CAA9437443.1"/>
    </source>
</evidence>
<keyword evidence="1" id="KW-0378">Hydrolase</keyword>
<reference evidence="1" key="1">
    <citation type="submission" date="2020-02" db="EMBL/GenBank/DDBJ databases">
        <authorList>
            <person name="Meier V. D."/>
        </authorList>
    </citation>
    <scope>NUCLEOTIDE SEQUENCE</scope>
    <source>
        <strain evidence="1">AVDCRST_MAG55</strain>
    </source>
</reference>
<sequence>MPTVGVVELKEGKIASEHIYWDQASVLVQVGLLDAEALPVAGAEGVRKLMDPASVPSEPLIRRAKGG</sequence>
<organism evidence="1">
    <name type="scientific">uncultured Rubrobacteraceae bacterium</name>
    <dbReference type="NCBI Taxonomy" id="349277"/>
    <lineage>
        <taxon>Bacteria</taxon>
        <taxon>Bacillati</taxon>
        <taxon>Actinomycetota</taxon>
        <taxon>Rubrobacteria</taxon>
        <taxon>Rubrobacterales</taxon>
        <taxon>Rubrobacteraceae</taxon>
        <taxon>environmental samples</taxon>
    </lineage>
</organism>
<proteinExistence type="predicted"/>
<dbReference type="EMBL" id="CADCUZ010000159">
    <property type="protein sequence ID" value="CAA9437443.1"/>
    <property type="molecule type" value="Genomic_DNA"/>
</dbReference>
<dbReference type="PANTHER" id="PTHR38436:SF3">
    <property type="entry name" value="CARBOXYMETHYLENEBUTENOLIDASE-RELATED"/>
    <property type="match status" value="1"/>
</dbReference>
<gene>
    <name evidence="1" type="ORF">AVDCRST_MAG55-3138</name>
</gene>
<protein>
    <submittedName>
        <fullName evidence="1">Dienelactone hydrolase family protein</fullName>
    </submittedName>
</protein>